<reference evidence="2" key="1">
    <citation type="submission" date="2022-11" db="UniProtKB">
        <authorList>
            <consortium name="WormBaseParasite"/>
        </authorList>
    </citation>
    <scope>IDENTIFICATION</scope>
</reference>
<proteinExistence type="predicted"/>
<organism evidence="1 2">
    <name type="scientific">Panagrolaimus sp. JU765</name>
    <dbReference type="NCBI Taxonomy" id="591449"/>
    <lineage>
        <taxon>Eukaryota</taxon>
        <taxon>Metazoa</taxon>
        <taxon>Ecdysozoa</taxon>
        <taxon>Nematoda</taxon>
        <taxon>Chromadorea</taxon>
        <taxon>Rhabditida</taxon>
        <taxon>Tylenchina</taxon>
        <taxon>Panagrolaimomorpha</taxon>
        <taxon>Panagrolaimoidea</taxon>
        <taxon>Panagrolaimidae</taxon>
        <taxon>Panagrolaimus</taxon>
    </lineage>
</organism>
<evidence type="ECO:0000313" key="1">
    <source>
        <dbReference type="Proteomes" id="UP000887576"/>
    </source>
</evidence>
<dbReference type="Proteomes" id="UP000887576">
    <property type="component" value="Unplaced"/>
</dbReference>
<protein>
    <submittedName>
        <fullName evidence="2">Trafficking protein particle complex subunit</fullName>
    </submittedName>
</protein>
<evidence type="ECO:0000313" key="2">
    <source>
        <dbReference type="WBParaSite" id="JU765_v2.g7461.t1"/>
    </source>
</evidence>
<name>A0AC34RJC5_9BILA</name>
<dbReference type="WBParaSite" id="JU765_v2.g7461.t1">
    <property type="protein sequence ID" value="JU765_v2.g7461.t1"/>
    <property type="gene ID" value="JU765_v2.g7461"/>
</dbReference>
<accession>A0AC34RJC5</accession>
<sequence>MSRSSKQPVPEVKTMNAELFTLTYGALVVDLLRDLESEDDVNAQLQKMGENIGMRLADDLLSKNSNVGRCTELSQIADIIAKQALKTYLGVTAHVSQSNMPANECSLILDSNPLGEFVEIPPKYSKLCYSQIICGAIIGALEAMHLKVSAVLVSDVPDPTEIRIKLIRVLHEYVPTGDDD</sequence>